<evidence type="ECO:0000313" key="2">
    <source>
        <dbReference type="Proteomes" id="UP000469325"/>
    </source>
</evidence>
<dbReference type="Proteomes" id="UP000469325">
    <property type="component" value="Unassembled WGS sequence"/>
</dbReference>
<dbReference type="RefSeq" id="WP_154433976.1">
    <property type="nucleotide sequence ID" value="NZ_VUNC01000002.1"/>
</dbReference>
<dbReference type="PANTHER" id="PTHR34374:SF1">
    <property type="entry name" value="LARGE RIBOSOMAL RNA SUBUNIT ACCUMULATION PROTEIN YCED HOMOLOG 1, CHLOROPLASTIC"/>
    <property type="match status" value="1"/>
</dbReference>
<dbReference type="InterPro" id="IPR003772">
    <property type="entry name" value="YceD"/>
</dbReference>
<dbReference type="Pfam" id="PF02620">
    <property type="entry name" value="YceD"/>
    <property type="match status" value="1"/>
</dbReference>
<dbReference type="PANTHER" id="PTHR34374">
    <property type="entry name" value="LARGE RIBOSOMAL RNA SUBUNIT ACCUMULATION PROTEIN YCED HOMOLOG 1, CHLOROPLASTIC"/>
    <property type="match status" value="1"/>
</dbReference>
<comment type="caution">
    <text evidence="1">The sequence shown here is derived from an EMBL/GenBank/DDBJ whole genome shotgun (WGS) entry which is preliminary data.</text>
</comment>
<evidence type="ECO:0000313" key="1">
    <source>
        <dbReference type="EMBL" id="MST72157.1"/>
    </source>
</evidence>
<keyword evidence="2" id="KW-1185">Reference proteome</keyword>
<dbReference type="AlphaFoldDB" id="A0A6N7X9S3"/>
<name>A0A6N7X9S3_9ACTN</name>
<gene>
    <name evidence="1" type="ORF">FYJ68_03390</name>
</gene>
<proteinExistence type="predicted"/>
<reference evidence="1 2" key="1">
    <citation type="submission" date="2019-08" db="EMBL/GenBank/DDBJ databases">
        <title>In-depth cultivation of the pig gut microbiome towards novel bacterial diversity and tailored functional studies.</title>
        <authorList>
            <person name="Wylensek D."/>
            <person name="Hitch T.C.A."/>
            <person name="Clavel T."/>
        </authorList>
    </citation>
    <scope>NUCLEOTIDE SEQUENCE [LARGE SCALE GENOMIC DNA]</scope>
    <source>
        <strain evidence="1 2">CA-Schmier-601-WT-1</strain>
    </source>
</reference>
<accession>A0A6N7X9S3</accession>
<sequence length="194" mass="21062">MLEVRQILDERLENPGDTLSVKGNVPQAGYELGGHHFDLPRGIDYDLVLTNAGEGILATGMIQAHVVGTCDRCLDPAEFDVDGEVDEYYLFHAPSEDQQADDDEDDVDFALVGDDHTVDLGEAIRDTLVMETPFVVLCQPDCKGLCPVCGANLNKEDCGHAAQIEAQREQERLDASPFAALRDLDLGDGEGSES</sequence>
<organism evidence="1 2">
    <name type="scientific">Olsenella porci</name>
    <dbReference type="NCBI Taxonomy" id="2652279"/>
    <lineage>
        <taxon>Bacteria</taxon>
        <taxon>Bacillati</taxon>
        <taxon>Actinomycetota</taxon>
        <taxon>Coriobacteriia</taxon>
        <taxon>Coriobacteriales</taxon>
        <taxon>Atopobiaceae</taxon>
        <taxon>Olsenella</taxon>
    </lineage>
</organism>
<protein>
    <submittedName>
        <fullName evidence="1">DUF177 domain-containing protein</fullName>
    </submittedName>
</protein>
<dbReference type="EMBL" id="VUNC01000002">
    <property type="protein sequence ID" value="MST72157.1"/>
    <property type="molecule type" value="Genomic_DNA"/>
</dbReference>